<dbReference type="Pfam" id="PF05544">
    <property type="entry name" value="Pro_racemase"/>
    <property type="match status" value="1"/>
</dbReference>
<organism evidence="2 3">
    <name type="scientific">Ornithinimicrobium avium</name>
    <dbReference type="NCBI Taxonomy" id="2283195"/>
    <lineage>
        <taxon>Bacteria</taxon>
        <taxon>Bacillati</taxon>
        <taxon>Actinomycetota</taxon>
        <taxon>Actinomycetes</taxon>
        <taxon>Micrococcales</taxon>
        <taxon>Ornithinimicrobiaceae</taxon>
        <taxon>Ornithinimicrobium</taxon>
    </lineage>
</organism>
<dbReference type="KEGG" id="orn:DV701_02255"/>
<evidence type="ECO:0000256" key="1">
    <source>
        <dbReference type="ARBA" id="ARBA00007529"/>
    </source>
</evidence>
<dbReference type="Proteomes" id="UP000253790">
    <property type="component" value="Chromosome"/>
</dbReference>
<gene>
    <name evidence="2" type="ORF">DV701_02255</name>
</gene>
<dbReference type="EMBL" id="CP031229">
    <property type="protein sequence ID" value="AXH95129.1"/>
    <property type="molecule type" value="Genomic_DNA"/>
</dbReference>
<keyword evidence="3" id="KW-1185">Reference proteome</keyword>
<comment type="similarity">
    <text evidence="1">Belongs to the proline racemase family.</text>
</comment>
<name>A0A345NJC1_9MICO</name>
<dbReference type="InterPro" id="IPR008794">
    <property type="entry name" value="Pro_racemase_fam"/>
</dbReference>
<proteinExistence type="inferred from homology"/>
<dbReference type="PIRSF" id="PIRSF029792">
    <property type="entry name" value="Pro_racemase"/>
    <property type="match status" value="1"/>
</dbReference>
<dbReference type="FunFam" id="3.10.310.10:FF:000003">
    <property type="entry name" value="Proline racemase"/>
    <property type="match status" value="1"/>
</dbReference>
<dbReference type="OrthoDB" id="181267at2"/>
<dbReference type="PANTHER" id="PTHR33442:SF1">
    <property type="entry name" value="TRANS-3-HYDROXY-L-PROLINE DEHYDRATASE"/>
    <property type="match status" value="1"/>
</dbReference>
<accession>A0A345NJC1</accession>
<dbReference type="AlphaFoldDB" id="A0A345NJC1"/>
<dbReference type="SFLD" id="SFLDS00028">
    <property type="entry name" value="Proline_Racemase"/>
    <property type="match status" value="1"/>
</dbReference>
<dbReference type="Gene3D" id="3.10.310.10">
    <property type="entry name" value="Diaminopimelate Epimerase, Chain A, domain 1"/>
    <property type="match status" value="2"/>
</dbReference>
<protein>
    <submittedName>
        <fullName evidence="2">Proline racemase</fullName>
    </submittedName>
</protein>
<reference evidence="2 3" key="1">
    <citation type="submission" date="2018-07" db="EMBL/GenBank/DDBJ databases">
        <title>Complete genome sequencing of Ornithinimicrobium sp. AMA3305.</title>
        <authorList>
            <person name="Bae J.-W."/>
        </authorList>
    </citation>
    <scope>NUCLEOTIDE SEQUENCE [LARGE SCALE GENOMIC DNA]</scope>
    <source>
        <strain evidence="2 3">AMA3305</strain>
    </source>
</reference>
<dbReference type="GO" id="GO:0016836">
    <property type="term" value="F:hydro-lyase activity"/>
    <property type="evidence" value="ECO:0007669"/>
    <property type="project" value="TreeGrafter"/>
</dbReference>
<evidence type="ECO:0000313" key="3">
    <source>
        <dbReference type="Proteomes" id="UP000253790"/>
    </source>
</evidence>
<evidence type="ECO:0000313" key="2">
    <source>
        <dbReference type="EMBL" id="AXH95129.1"/>
    </source>
</evidence>
<dbReference type="RefSeq" id="WP_114926894.1">
    <property type="nucleotide sequence ID" value="NZ_CP031229.1"/>
</dbReference>
<dbReference type="PANTHER" id="PTHR33442">
    <property type="entry name" value="TRANS-3-HYDROXY-L-PROLINE DEHYDRATASE"/>
    <property type="match status" value="1"/>
</dbReference>
<sequence>MTWQTVDYHTAGEPFRIVTGGAPPLPGATVAERRARAITDPDAQRVRQLLCQEPRGHADMYGGFLVPPDDDGAHLGVLFWHKDGFSTACGHGTIALATWAVETALVPRTADGPTEVVVDVPSGRVRALVRSEGERVVEATFVNVPSWVRSRGVEVVTSRGTVRVDVAFGGAMYAVLPASDVGLDVAPSDYADLIALGRQIRDDLNARHAAEHPEDPRLSGIYGTIFTAPGEHPLHQRNCTVFADGEVDRSPCGSGTAARVALLADDGTLGEGEVLLHDSIVGTRFEARVQARTVVHGRPAVVPAVTGSAYRVATCEFTVDPHDPVVPGFVLR</sequence>
<dbReference type="SUPFAM" id="SSF54506">
    <property type="entry name" value="Diaminopimelate epimerase-like"/>
    <property type="match status" value="1"/>
</dbReference>